<organism evidence="2 3">
    <name type="scientific">Litoribaculum gwangyangense</name>
    <dbReference type="NCBI Taxonomy" id="1130722"/>
    <lineage>
        <taxon>Bacteria</taxon>
        <taxon>Pseudomonadati</taxon>
        <taxon>Bacteroidota</taxon>
        <taxon>Flavobacteriia</taxon>
        <taxon>Flavobacteriales</taxon>
        <taxon>Flavobacteriaceae</taxon>
        <taxon>Litoribaculum</taxon>
    </lineage>
</organism>
<name>A0ABP9CID9_9FLAO</name>
<protein>
    <recommendedName>
        <fullName evidence="1">Beta-lactamase-related domain-containing protein</fullName>
    </recommendedName>
</protein>
<dbReference type="Gene3D" id="3.40.710.10">
    <property type="entry name" value="DD-peptidase/beta-lactamase superfamily"/>
    <property type="match status" value="1"/>
</dbReference>
<dbReference type="InterPro" id="IPR012338">
    <property type="entry name" value="Beta-lactam/transpept-like"/>
</dbReference>
<dbReference type="SUPFAM" id="SSF56601">
    <property type="entry name" value="beta-lactamase/transpeptidase-like"/>
    <property type="match status" value="1"/>
</dbReference>
<sequence>MFSFFNSLFAQESSNGFDQSERIINKIIRKKKVPGLAITVSKNNEVVWSKGFGFADITNKIPVDPNRTIFRIGSVSKPIAAAGLLKIVEEGKMTLDSSIYNYVPYFPKKDYDITIKQLGGHLSGIRNYQGNEFKINKPLDIREGISLFEKDALLFQPGTNYNYTSYNWNLISLAIQECVKIPFEDFVKFKVLIPFNMDKTFVDKNQDIDGKAIFYEKFRRRRFKPVQETNNYFKLASGGYLSTSKDINTFGNALLNDSLVDSNQLQPFITAQKINNNESTSTYYGIGFQVSYDSSGRPYFGHIGNGLGGYGIFYVYPEQKVVLSILTNISNPNIDKEFDKLIDTIFESMKLN</sequence>
<dbReference type="EMBL" id="BAABJW010000002">
    <property type="protein sequence ID" value="GAA4811875.1"/>
    <property type="molecule type" value="Genomic_DNA"/>
</dbReference>
<reference evidence="3" key="1">
    <citation type="journal article" date="2019" name="Int. J. Syst. Evol. Microbiol.">
        <title>The Global Catalogue of Microorganisms (GCM) 10K type strain sequencing project: providing services to taxonomists for standard genome sequencing and annotation.</title>
        <authorList>
            <consortium name="The Broad Institute Genomics Platform"/>
            <consortium name="The Broad Institute Genome Sequencing Center for Infectious Disease"/>
            <person name="Wu L."/>
            <person name="Ma J."/>
        </authorList>
    </citation>
    <scope>NUCLEOTIDE SEQUENCE [LARGE SCALE GENOMIC DNA]</scope>
    <source>
        <strain evidence="3">JCM 18325</strain>
    </source>
</reference>
<evidence type="ECO:0000313" key="2">
    <source>
        <dbReference type="EMBL" id="GAA4811875.1"/>
    </source>
</evidence>
<dbReference type="PANTHER" id="PTHR46520">
    <property type="entry name" value="SERINE BETA-LACTAMASE-LIKE PROTEIN LACTB, MITOCHONDRIAL"/>
    <property type="match status" value="1"/>
</dbReference>
<dbReference type="InterPro" id="IPR052794">
    <property type="entry name" value="Mito_Ser_Protease_LACTB"/>
</dbReference>
<feature type="domain" description="Beta-lactamase-related" evidence="1">
    <location>
        <begin position="22"/>
        <end position="336"/>
    </location>
</feature>
<dbReference type="Proteomes" id="UP001501433">
    <property type="component" value="Unassembled WGS sequence"/>
</dbReference>
<proteinExistence type="predicted"/>
<accession>A0ABP9CID9</accession>
<dbReference type="Pfam" id="PF00144">
    <property type="entry name" value="Beta-lactamase"/>
    <property type="match status" value="1"/>
</dbReference>
<gene>
    <name evidence="2" type="ORF">GCM10023330_18970</name>
</gene>
<keyword evidence="3" id="KW-1185">Reference proteome</keyword>
<evidence type="ECO:0000313" key="3">
    <source>
        <dbReference type="Proteomes" id="UP001501433"/>
    </source>
</evidence>
<comment type="caution">
    <text evidence="2">The sequence shown here is derived from an EMBL/GenBank/DDBJ whole genome shotgun (WGS) entry which is preliminary data.</text>
</comment>
<evidence type="ECO:0000259" key="1">
    <source>
        <dbReference type="Pfam" id="PF00144"/>
    </source>
</evidence>
<dbReference type="PANTHER" id="PTHR46520:SF1">
    <property type="entry name" value="SERINE BETA-LACTAMASE-LIKE PROTEIN LACTB, MITOCHONDRIAL"/>
    <property type="match status" value="1"/>
</dbReference>
<dbReference type="InterPro" id="IPR001466">
    <property type="entry name" value="Beta-lactam-related"/>
</dbReference>